<protein>
    <recommendedName>
        <fullName evidence="2">Sm domain-containing protein</fullName>
    </recommendedName>
</protein>
<feature type="transmembrane region" description="Helical" evidence="1">
    <location>
        <begin position="7"/>
        <end position="27"/>
    </location>
</feature>
<comment type="caution">
    <text evidence="3">The sequence shown here is derived from an EMBL/GenBank/DDBJ whole genome shotgun (WGS) entry which is preliminary data.</text>
</comment>
<keyword evidence="1" id="KW-0472">Membrane</keyword>
<dbReference type="Gene3D" id="2.30.30.100">
    <property type="match status" value="1"/>
</dbReference>
<dbReference type="PANTHER" id="PTHR21196">
    <property type="entry name" value="U7 SNRNA-ASSOCIATED SM-LIKE PROTEIN LSM10"/>
    <property type="match status" value="1"/>
</dbReference>
<dbReference type="GO" id="GO:0016604">
    <property type="term" value="C:nuclear body"/>
    <property type="evidence" value="ECO:0007669"/>
    <property type="project" value="TreeGrafter"/>
</dbReference>
<dbReference type="AlphaFoldDB" id="A0A0V1EYJ1"/>
<dbReference type="GO" id="GO:0071209">
    <property type="term" value="F:U7 snRNA binding"/>
    <property type="evidence" value="ECO:0007669"/>
    <property type="project" value="TreeGrafter"/>
</dbReference>
<dbReference type="GO" id="GO:0071208">
    <property type="term" value="F:histone pre-mRNA DCP binding"/>
    <property type="evidence" value="ECO:0007669"/>
    <property type="project" value="TreeGrafter"/>
</dbReference>
<dbReference type="InterPro" id="IPR001163">
    <property type="entry name" value="Sm_dom_euk/arc"/>
</dbReference>
<reference evidence="3 4" key="1">
    <citation type="submission" date="2015-01" db="EMBL/GenBank/DDBJ databases">
        <title>Evolution of Trichinella species and genotypes.</title>
        <authorList>
            <person name="Korhonen P.K."/>
            <person name="Edoardo P."/>
            <person name="Giuseppe L.R."/>
            <person name="Gasser R.B."/>
        </authorList>
    </citation>
    <scope>NUCLEOTIDE SEQUENCE [LARGE SCALE GENOMIC DNA]</scope>
    <source>
        <strain evidence="3">ISS13</strain>
    </source>
</reference>
<evidence type="ECO:0000313" key="3">
    <source>
        <dbReference type="EMBL" id="KRY78727.1"/>
    </source>
</evidence>
<dbReference type="EMBL" id="JYDR01000003">
    <property type="protein sequence ID" value="KRY78727.1"/>
    <property type="molecule type" value="Genomic_DNA"/>
</dbReference>
<accession>A0A0V1EYJ1</accession>
<feature type="domain" description="Sm" evidence="2">
    <location>
        <begin position="60"/>
        <end position="132"/>
    </location>
</feature>
<dbReference type="InterPro" id="IPR052840">
    <property type="entry name" value="U7_snRNA_Sm-like"/>
</dbReference>
<dbReference type="InterPro" id="IPR047575">
    <property type="entry name" value="Sm"/>
</dbReference>
<dbReference type="SUPFAM" id="SSF50182">
    <property type="entry name" value="Sm-like ribonucleoproteins"/>
    <property type="match status" value="1"/>
</dbReference>
<proteinExistence type="predicted"/>
<keyword evidence="1" id="KW-0812">Transmembrane</keyword>
<evidence type="ECO:0000259" key="2">
    <source>
        <dbReference type="PROSITE" id="PS52002"/>
    </source>
</evidence>
<name>A0A0V1EYJ1_TRIPS</name>
<organism evidence="3 4">
    <name type="scientific">Trichinella pseudospiralis</name>
    <name type="common">Parasitic roundworm</name>
    <dbReference type="NCBI Taxonomy" id="6337"/>
    <lineage>
        <taxon>Eukaryota</taxon>
        <taxon>Metazoa</taxon>
        <taxon>Ecdysozoa</taxon>
        <taxon>Nematoda</taxon>
        <taxon>Enoplea</taxon>
        <taxon>Dorylaimia</taxon>
        <taxon>Trichinellida</taxon>
        <taxon>Trichinellidae</taxon>
        <taxon>Trichinella</taxon>
    </lineage>
</organism>
<dbReference type="GO" id="GO:0071254">
    <property type="term" value="C:cytoplasmic U snRNP body"/>
    <property type="evidence" value="ECO:0007669"/>
    <property type="project" value="TreeGrafter"/>
</dbReference>
<keyword evidence="1" id="KW-1133">Transmembrane helix</keyword>
<dbReference type="InterPro" id="IPR010920">
    <property type="entry name" value="LSM_dom_sf"/>
</dbReference>
<gene>
    <name evidence="3" type="ORF">T4A_13716</name>
</gene>
<dbReference type="SMART" id="SM00651">
    <property type="entry name" value="Sm"/>
    <property type="match status" value="1"/>
</dbReference>
<dbReference type="PANTHER" id="PTHR21196:SF1">
    <property type="entry name" value="U7 SNRNA-ASSOCIATED SM-LIKE PROTEIN LSM10"/>
    <property type="match status" value="1"/>
</dbReference>
<evidence type="ECO:0000313" key="4">
    <source>
        <dbReference type="Proteomes" id="UP000054632"/>
    </source>
</evidence>
<dbReference type="GO" id="GO:0006398">
    <property type="term" value="P:mRNA 3'-end processing by stem-loop binding and cleavage"/>
    <property type="evidence" value="ECO:0007669"/>
    <property type="project" value="TreeGrafter"/>
</dbReference>
<sequence length="188" mass="22152">MRKYQTFFLGVLFIYAVLYLFTTLGSFEHFMENLSHKDVRRIFQRPHAAKKIKIKLTKSALKPYFICMIGKKVVVELNENSSAIGNLQHFDNDMNLICKDASFITKNGSITKVDMLYLRGSKVRYIYPADDNCALQTRNRRAERKSKFHNFKLSRKQRLDEKMQKRIAAIKQYYSEKRKQAGHQVQQS</sequence>
<dbReference type="Pfam" id="PF01423">
    <property type="entry name" value="LSM"/>
    <property type="match status" value="1"/>
</dbReference>
<dbReference type="Proteomes" id="UP000054632">
    <property type="component" value="Unassembled WGS sequence"/>
</dbReference>
<evidence type="ECO:0000256" key="1">
    <source>
        <dbReference type="SAM" id="Phobius"/>
    </source>
</evidence>
<dbReference type="PROSITE" id="PS52002">
    <property type="entry name" value="SM"/>
    <property type="match status" value="1"/>
</dbReference>